<comment type="caution">
    <text evidence="1">The sequence shown here is derived from an EMBL/GenBank/DDBJ whole genome shotgun (WGS) entry which is preliminary data.</text>
</comment>
<evidence type="ECO:0000313" key="2">
    <source>
        <dbReference type="Proteomes" id="UP000790709"/>
    </source>
</evidence>
<organism evidence="1 2">
    <name type="scientific">Leucogyrophana mollusca</name>
    <dbReference type="NCBI Taxonomy" id="85980"/>
    <lineage>
        <taxon>Eukaryota</taxon>
        <taxon>Fungi</taxon>
        <taxon>Dikarya</taxon>
        <taxon>Basidiomycota</taxon>
        <taxon>Agaricomycotina</taxon>
        <taxon>Agaricomycetes</taxon>
        <taxon>Agaricomycetidae</taxon>
        <taxon>Boletales</taxon>
        <taxon>Boletales incertae sedis</taxon>
        <taxon>Leucogyrophana</taxon>
    </lineage>
</organism>
<name>A0ACB8B418_9AGAM</name>
<gene>
    <name evidence="1" type="ORF">BV22DRAFT_1050427</name>
</gene>
<reference evidence="1" key="1">
    <citation type="journal article" date="2021" name="New Phytol.">
        <title>Evolutionary innovations through gain and loss of genes in the ectomycorrhizal Boletales.</title>
        <authorList>
            <person name="Wu G."/>
            <person name="Miyauchi S."/>
            <person name="Morin E."/>
            <person name="Kuo A."/>
            <person name="Drula E."/>
            <person name="Varga T."/>
            <person name="Kohler A."/>
            <person name="Feng B."/>
            <person name="Cao Y."/>
            <person name="Lipzen A."/>
            <person name="Daum C."/>
            <person name="Hundley H."/>
            <person name="Pangilinan J."/>
            <person name="Johnson J."/>
            <person name="Barry K."/>
            <person name="LaButti K."/>
            <person name="Ng V."/>
            <person name="Ahrendt S."/>
            <person name="Min B."/>
            <person name="Choi I.G."/>
            <person name="Park H."/>
            <person name="Plett J.M."/>
            <person name="Magnuson J."/>
            <person name="Spatafora J.W."/>
            <person name="Nagy L.G."/>
            <person name="Henrissat B."/>
            <person name="Grigoriev I.V."/>
            <person name="Yang Z.L."/>
            <person name="Xu J."/>
            <person name="Martin F.M."/>
        </authorList>
    </citation>
    <scope>NUCLEOTIDE SEQUENCE</scope>
    <source>
        <strain evidence="1">KUC20120723A-06</strain>
    </source>
</reference>
<evidence type="ECO:0000313" key="1">
    <source>
        <dbReference type="EMBL" id="KAH7920309.1"/>
    </source>
</evidence>
<protein>
    <submittedName>
        <fullName evidence="1">Uncharacterized protein</fullName>
    </submittedName>
</protein>
<sequence>MTLVVIWVQAAKELLPIKAQESTFGVDEAAIGVPLAFKLRNTSTRAREVQSTVAVYDKQSHHVRNGQGIMHRLNGPVSLCWDKNPGGSNENCSPLEGKHDVSMIAGVTKSFINSMIYVKSGSSGAFWGTLDKGGTLVWWWWHRTIRLLSYAGFC</sequence>
<keyword evidence="2" id="KW-1185">Reference proteome</keyword>
<proteinExistence type="predicted"/>
<accession>A0ACB8B418</accession>
<dbReference type="Proteomes" id="UP000790709">
    <property type="component" value="Unassembled WGS sequence"/>
</dbReference>
<dbReference type="EMBL" id="MU266589">
    <property type="protein sequence ID" value="KAH7920309.1"/>
    <property type="molecule type" value="Genomic_DNA"/>
</dbReference>